<accession>A0ABP8QYI3</accession>
<dbReference type="InterPro" id="IPR012338">
    <property type="entry name" value="Beta-lactam/transpept-like"/>
</dbReference>
<reference evidence="2" key="1">
    <citation type="journal article" date="2019" name="Int. J. Syst. Evol. Microbiol.">
        <title>The Global Catalogue of Microorganisms (GCM) 10K type strain sequencing project: providing services to taxonomists for standard genome sequencing and annotation.</title>
        <authorList>
            <consortium name="The Broad Institute Genomics Platform"/>
            <consortium name="The Broad Institute Genome Sequencing Center for Infectious Disease"/>
            <person name="Wu L."/>
            <person name="Ma J."/>
        </authorList>
    </citation>
    <scope>NUCLEOTIDE SEQUENCE [LARGE SCALE GENOMIC DNA]</scope>
    <source>
        <strain evidence="2">JCM 17858</strain>
    </source>
</reference>
<dbReference type="SUPFAM" id="SSF56601">
    <property type="entry name" value="beta-lactamase/transpeptidase-like"/>
    <property type="match status" value="1"/>
</dbReference>
<protein>
    <submittedName>
        <fullName evidence="1">Uncharacterized protein</fullName>
    </submittedName>
</protein>
<comment type="caution">
    <text evidence="1">The sequence shown here is derived from an EMBL/GenBank/DDBJ whole genome shotgun (WGS) entry which is preliminary data.</text>
</comment>
<name>A0ABP8QYI3_9SPHI</name>
<gene>
    <name evidence="1" type="ORF">GCM10023173_08780</name>
</gene>
<organism evidence="1 2">
    <name type="scientific">Sphingobacterium thermophilum</name>
    <dbReference type="NCBI Taxonomy" id="768534"/>
    <lineage>
        <taxon>Bacteria</taxon>
        <taxon>Pseudomonadati</taxon>
        <taxon>Bacteroidota</taxon>
        <taxon>Sphingobacteriia</taxon>
        <taxon>Sphingobacteriales</taxon>
        <taxon>Sphingobacteriaceae</taxon>
        <taxon>Sphingobacterium</taxon>
    </lineage>
</organism>
<dbReference type="Proteomes" id="UP001500394">
    <property type="component" value="Unassembled WGS sequence"/>
</dbReference>
<proteinExistence type="predicted"/>
<sequence>MKLLVSIVTVAVFIFVFITLQSKSVMKKPEDLFKREIHKGNTPSIQYFYFSKDSIIYSYKDGYADVSLRRAVDFNTTYNAFSVNNTFTALAIMQLAEK</sequence>
<dbReference type="Gene3D" id="3.40.710.10">
    <property type="entry name" value="DD-peptidase/beta-lactamase superfamily"/>
    <property type="match status" value="1"/>
</dbReference>
<keyword evidence="2" id="KW-1185">Reference proteome</keyword>
<dbReference type="EMBL" id="BAABGR010000006">
    <property type="protein sequence ID" value="GAA4513301.1"/>
    <property type="molecule type" value="Genomic_DNA"/>
</dbReference>
<evidence type="ECO:0000313" key="1">
    <source>
        <dbReference type="EMBL" id="GAA4513301.1"/>
    </source>
</evidence>
<evidence type="ECO:0000313" key="2">
    <source>
        <dbReference type="Proteomes" id="UP001500394"/>
    </source>
</evidence>